<dbReference type="GO" id="GO:0035252">
    <property type="term" value="F:UDP-xylosyltransferase activity"/>
    <property type="evidence" value="ECO:0007669"/>
    <property type="project" value="TreeGrafter"/>
</dbReference>
<sequence length="380" mass="44067">MESLHSLTICLPLLLTCTLVLSHGEHKESHSVYSKQSNIRLQLIQKAEESYKPCSGIDCYLSVIEADLKPFAEGINEKEMSLLKDKGTLYQIIDHQVNQVGYCMFPARCSGIKHFLNKIKNNVTDVEFVVNTRDYPQVHRHQSNPLPMFSFSKTGDYFDIMYPVWAFWEGGPAIKLYPTGIGRWDKHRKALAQEAGKIPWSQKLSKGFFRGSRTSTERDALVILSRENKKLIDAAYTKNQAWKSDADTLHAAPAAEVSFEEHCKYKFLFNFRGVAASFRFKHLFLCKSLVFHVGDEWIEFFYPAMKPWVHYVPVDKHASKEEIKELLHFFMHHDDLAEKIASQGYEFVIKNLKMKHVIQYWEILMTKYAALLKYKPKIQT</sequence>
<dbReference type="EMBL" id="HBUF01225359">
    <property type="protein sequence ID" value="CAG6671163.1"/>
    <property type="molecule type" value="Transcribed_RNA"/>
</dbReference>
<dbReference type="EMBL" id="HBUF01588343">
    <property type="protein sequence ID" value="CAG6772517.1"/>
    <property type="molecule type" value="Transcribed_RNA"/>
</dbReference>
<evidence type="ECO:0000313" key="9">
    <source>
        <dbReference type="EMBL" id="CAG6738051.1"/>
    </source>
</evidence>
<dbReference type="EMBL" id="HBUF01225358">
    <property type="protein sequence ID" value="CAG6671162.1"/>
    <property type="molecule type" value="Transcribed_RNA"/>
</dbReference>
<feature type="chain" id="PRO_5033672161" evidence="7">
    <location>
        <begin position="23"/>
        <end position="380"/>
    </location>
</feature>
<evidence type="ECO:0000256" key="4">
    <source>
        <dbReference type="ARBA" id="ARBA00022676"/>
    </source>
</evidence>
<feature type="signal peptide" evidence="7">
    <location>
        <begin position="1"/>
        <end position="22"/>
    </location>
</feature>
<dbReference type="EMBL" id="HBUF01405851">
    <property type="protein sequence ID" value="CAG6738052.1"/>
    <property type="molecule type" value="Transcribed_RNA"/>
</dbReference>
<accession>A0A8D8Z1C6</accession>
<evidence type="ECO:0000256" key="5">
    <source>
        <dbReference type="ARBA" id="ARBA00022679"/>
    </source>
</evidence>
<organism evidence="9">
    <name type="scientific">Cacopsylla melanoneura</name>
    <dbReference type="NCBI Taxonomy" id="428564"/>
    <lineage>
        <taxon>Eukaryota</taxon>
        <taxon>Metazoa</taxon>
        <taxon>Ecdysozoa</taxon>
        <taxon>Arthropoda</taxon>
        <taxon>Hexapoda</taxon>
        <taxon>Insecta</taxon>
        <taxon>Pterygota</taxon>
        <taxon>Neoptera</taxon>
        <taxon>Paraneoptera</taxon>
        <taxon>Hemiptera</taxon>
        <taxon>Sternorrhyncha</taxon>
        <taxon>Psylloidea</taxon>
        <taxon>Psyllidae</taxon>
        <taxon>Psyllinae</taxon>
        <taxon>Cacopsylla</taxon>
    </lineage>
</organism>
<comment type="similarity">
    <text evidence="3">Belongs to the glycosyltransferase 90 family.</text>
</comment>
<comment type="pathway">
    <text evidence="2">Protein modification; protein glycosylation.</text>
</comment>
<dbReference type="AlphaFoldDB" id="A0A8D8Z1C6"/>
<reference evidence="9" key="1">
    <citation type="submission" date="2021-05" db="EMBL/GenBank/DDBJ databases">
        <authorList>
            <person name="Alioto T."/>
            <person name="Alioto T."/>
            <person name="Gomez Garrido J."/>
        </authorList>
    </citation>
    <scope>NUCLEOTIDE SEQUENCE</scope>
</reference>
<dbReference type="EMBL" id="HBUF01060270">
    <property type="protein sequence ID" value="CAG6625561.1"/>
    <property type="molecule type" value="Transcribed_RNA"/>
</dbReference>
<keyword evidence="5 9" id="KW-0808">Transferase</keyword>
<keyword evidence="4" id="KW-0328">Glycosyltransferase</keyword>
<evidence type="ECO:0000256" key="7">
    <source>
        <dbReference type="SAM" id="SignalP"/>
    </source>
</evidence>
<dbReference type="InterPro" id="IPR006598">
    <property type="entry name" value="CAP10"/>
</dbReference>
<dbReference type="EMBL" id="HBUF01060271">
    <property type="protein sequence ID" value="CAG6625562.1"/>
    <property type="molecule type" value="Transcribed_RNA"/>
</dbReference>
<proteinExistence type="inferred from homology"/>
<dbReference type="GO" id="GO:0005788">
    <property type="term" value="C:endoplasmic reticulum lumen"/>
    <property type="evidence" value="ECO:0007669"/>
    <property type="project" value="UniProtKB-SubCell"/>
</dbReference>
<feature type="domain" description="Glycosyl transferase CAP10" evidence="8">
    <location>
        <begin position="122"/>
        <end position="375"/>
    </location>
</feature>
<evidence type="ECO:0000256" key="2">
    <source>
        <dbReference type="ARBA" id="ARBA00004922"/>
    </source>
</evidence>
<keyword evidence="7" id="KW-0732">Signal</keyword>
<dbReference type="EMBL" id="HBUF01588341">
    <property type="protein sequence ID" value="CAG6772515.1"/>
    <property type="molecule type" value="Transcribed_RNA"/>
</dbReference>
<comment type="subcellular location">
    <subcellularLocation>
        <location evidence="1">Endoplasmic reticulum lumen</location>
    </subcellularLocation>
</comment>
<evidence type="ECO:0000259" key="8">
    <source>
        <dbReference type="SMART" id="SM00672"/>
    </source>
</evidence>
<dbReference type="EMBL" id="HBUF01405850">
    <property type="protein sequence ID" value="CAG6738051.1"/>
    <property type="molecule type" value="Transcribed_RNA"/>
</dbReference>
<dbReference type="SMART" id="SM00672">
    <property type="entry name" value="CAP10"/>
    <property type="match status" value="1"/>
</dbReference>
<evidence type="ECO:0000256" key="1">
    <source>
        <dbReference type="ARBA" id="ARBA00004319"/>
    </source>
</evidence>
<evidence type="ECO:0000256" key="3">
    <source>
        <dbReference type="ARBA" id="ARBA00010118"/>
    </source>
</evidence>
<dbReference type="EMBL" id="HBUF01225360">
    <property type="protein sequence ID" value="CAG6671164.1"/>
    <property type="molecule type" value="Transcribed_RNA"/>
</dbReference>
<comment type="function">
    <text evidence="6">Protein O-glucosyltransferase. Catalyzes the reaction that attaches glucose through an O-glycosidic linkage to a conserved serine residue found in the consensus sequence C-X-S-X-[PA]-C in epidermal growth factor-like repeats. Regulates Notch signaling by glucosylating Notch in the ER, glucosylation is required for the correct folding and cleavage of Notch.</text>
</comment>
<protein>
    <submittedName>
        <fullName evidence="9">O-glucosyltransferase rumi homolog</fullName>
    </submittedName>
</protein>
<dbReference type="InterPro" id="IPR051091">
    <property type="entry name" value="O-Glucosyltr/Glycosyltrsf_90"/>
</dbReference>
<dbReference type="PANTHER" id="PTHR12203:SF35">
    <property type="entry name" value="PROTEIN O-GLUCOSYLTRANSFERASE 1"/>
    <property type="match status" value="1"/>
</dbReference>
<dbReference type="Pfam" id="PF05686">
    <property type="entry name" value="Glyco_transf_90"/>
    <property type="match status" value="1"/>
</dbReference>
<dbReference type="PANTHER" id="PTHR12203">
    <property type="entry name" value="KDEL LYS-ASP-GLU-LEU CONTAINING - RELATED"/>
    <property type="match status" value="1"/>
</dbReference>
<name>A0A8D8Z1C6_9HEMI</name>
<dbReference type="GO" id="GO:0006493">
    <property type="term" value="P:protein O-linked glycosylation"/>
    <property type="evidence" value="ECO:0007669"/>
    <property type="project" value="TreeGrafter"/>
</dbReference>
<dbReference type="GO" id="GO:0035251">
    <property type="term" value="F:UDP-glucosyltransferase activity"/>
    <property type="evidence" value="ECO:0007669"/>
    <property type="project" value="TreeGrafter"/>
</dbReference>
<dbReference type="GO" id="GO:0045747">
    <property type="term" value="P:positive regulation of Notch signaling pathway"/>
    <property type="evidence" value="ECO:0007669"/>
    <property type="project" value="TreeGrafter"/>
</dbReference>
<dbReference type="EMBL" id="HBUF01588342">
    <property type="protein sequence ID" value="CAG6772516.1"/>
    <property type="molecule type" value="Transcribed_RNA"/>
</dbReference>
<evidence type="ECO:0000256" key="6">
    <source>
        <dbReference type="ARBA" id="ARBA00045690"/>
    </source>
</evidence>